<name>A0A0R2ABX9_9LACO</name>
<dbReference type="Pfam" id="PF00999">
    <property type="entry name" value="Na_H_Exchanger"/>
    <property type="match status" value="1"/>
</dbReference>
<sequence>MESTFFILIILIALVADVILHRHLKWLPLPFCFIVTGILLSFLPQYHHYIFDSDFFLFFVVTPLLYIESQSASRYWIGRGAINIFSLAIALVVVTVVAVGFSLHVLFPILPLSLAIALCAIVTPTDASAVSAFMQPNQKFKIPTIILQNESLFNDASGFVAFDIALAAFATGTISLSHATGTFFVEFVGGLVLGTVIGMGFHWLRSKMIRWNDDIPFIMISLELIVPFVVYVCAEKIHVSGILAVVAAGLVQGMETDKLRLVSSQVQLVRNHIWELVSQVLNGFIFMLLGISLPAIMARIVSLRPGLLVFFTLIGVTLYGLKFLLRLVWTRYFVWMHLSSNHRWLDSCLMAVSGASGTISLSLAFLLPQFKRLPGGIDRNALLYIATVVILISLAVAAIIVPKMTKETAAGSGKAEIDWNAKMIHRALKTVRANRQHPAEVDIVISALTQQLHHHDAKNQRLAKKTFDVAHGVERTAVKNLLDTGEITTDQYHMYLEFIELAYNTVHSNFLQRLWLRLRFGSHTLKVYRDFQTWQDALLTSPVVTEQLYWKNQFEEHGWEIKQIESVGFKAAIKALEDYQRTTGRHLNGLHPVIRFYQERHRRMSLPTPDSKLVYQLFLQAFHAEYEFVQQLVADETVSVSKAKTLQQQIIYDEMAYLNGGEGFIKR</sequence>
<feature type="transmembrane region" description="Helical" evidence="10">
    <location>
        <begin position="183"/>
        <end position="203"/>
    </location>
</feature>
<feature type="transmembrane region" description="Helical" evidence="10">
    <location>
        <begin position="349"/>
        <end position="370"/>
    </location>
</feature>
<feature type="transmembrane region" description="Helical" evidence="10">
    <location>
        <begin position="80"/>
        <end position="103"/>
    </location>
</feature>
<dbReference type="Proteomes" id="UP000051733">
    <property type="component" value="Unassembled WGS sequence"/>
</dbReference>
<dbReference type="OrthoDB" id="9809206at2"/>
<keyword evidence="6" id="KW-0915">Sodium</keyword>
<keyword evidence="7" id="KW-0406">Ion transport</keyword>
<keyword evidence="2" id="KW-0813">Transport</keyword>
<evidence type="ECO:0000256" key="5">
    <source>
        <dbReference type="ARBA" id="ARBA00022989"/>
    </source>
</evidence>
<evidence type="ECO:0000313" key="12">
    <source>
        <dbReference type="EMBL" id="KRM61110.1"/>
    </source>
</evidence>
<evidence type="ECO:0000256" key="3">
    <source>
        <dbReference type="ARBA" id="ARBA00022475"/>
    </source>
</evidence>
<dbReference type="GO" id="GO:0051453">
    <property type="term" value="P:regulation of intracellular pH"/>
    <property type="evidence" value="ECO:0007669"/>
    <property type="project" value="TreeGrafter"/>
</dbReference>
<dbReference type="PATRIC" id="fig|1423813.3.peg.2374"/>
<feature type="transmembrane region" description="Helical" evidence="10">
    <location>
        <begin position="237"/>
        <end position="255"/>
    </location>
</feature>
<dbReference type="InterPro" id="IPR018422">
    <property type="entry name" value="Cation/H_exchanger_CPA1"/>
</dbReference>
<keyword evidence="9" id="KW-0739">Sodium transport</keyword>
<evidence type="ECO:0000256" key="7">
    <source>
        <dbReference type="ARBA" id="ARBA00023065"/>
    </source>
</evidence>
<evidence type="ECO:0000256" key="9">
    <source>
        <dbReference type="ARBA" id="ARBA00023201"/>
    </source>
</evidence>
<dbReference type="RefSeq" id="WP_057779585.1">
    <property type="nucleotide sequence ID" value="NZ_AYYY01000043.1"/>
</dbReference>
<feature type="transmembrane region" description="Helical" evidence="10">
    <location>
        <begin position="382"/>
        <end position="401"/>
    </location>
</feature>
<keyword evidence="13" id="KW-1185">Reference proteome</keyword>
<evidence type="ECO:0000256" key="1">
    <source>
        <dbReference type="ARBA" id="ARBA00004651"/>
    </source>
</evidence>
<dbReference type="GO" id="GO:0098719">
    <property type="term" value="P:sodium ion import across plasma membrane"/>
    <property type="evidence" value="ECO:0007669"/>
    <property type="project" value="TreeGrafter"/>
</dbReference>
<evidence type="ECO:0000256" key="4">
    <source>
        <dbReference type="ARBA" id="ARBA00022692"/>
    </source>
</evidence>
<feature type="transmembrane region" description="Helical" evidence="10">
    <location>
        <begin position="276"/>
        <end position="301"/>
    </location>
</feature>
<feature type="transmembrane region" description="Helical" evidence="10">
    <location>
        <begin position="215"/>
        <end position="231"/>
    </location>
</feature>
<dbReference type="GO" id="GO:0015385">
    <property type="term" value="F:sodium:proton antiporter activity"/>
    <property type="evidence" value="ECO:0007669"/>
    <property type="project" value="InterPro"/>
</dbReference>
<keyword evidence="5 10" id="KW-1133">Transmembrane helix</keyword>
<reference evidence="12 13" key="1">
    <citation type="journal article" date="2015" name="Genome Announc.">
        <title>Expanding the biotechnology potential of lactobacilli through comparative genomics of 213 strains and associated genera.</title>
        <authorList>
            <person name="Sun Z."/>
            <person name="Harris H.M."/>
            <person name="McCann A."/>
            <person name="Guo C."/>
            <person name="Argimon S."/>
            <person name="Zhang W."/>
            <person name="Yang X."/>
            <person name="Jeffery I.B."/>
            <person name="Cooney J.C."/>
            <person name="Kagawa T.F."/>
            <person name="Liu W."/>
            <person name="Song Y."/>
            <person name="Salvetti E."/>
            <person name="Wrobel A."/>
            <person name="Rasinkangas P."/>
            <person name="Parkhill J."/>
            <person name="Rea M.C."/>
            <person name="O'Sullivan O."/>
            <person name="Ritari J."/>
            <person name="Douillard F.P."/>
            <person name="Paul Ross R."/>
            <person name="Yang R."/>
            <person name="Briner A.E."/>
            <person name="Felis G.E."/>
            <person name="de Vos W.M."/>
            <person name="Barrangou R."/>
            <person name="Klaenhammer T.R."/>
            <person name="Caufield P.W."/>
            <person name="Cui Y."/>
            <person name="Zhang H."/>
            <person name="O'Toole P.W."/>
        </authorList>
    </citation>
    <scope>NUCLEOTIDE SEQUENCE [LARGE SCALE GENOMIC DNA]</scope>
    <source>
        <strain evidence="12 13">DSM 20634</strain>
    </source>
</reference>
<dbReference type="PANTHER" id="PTHR10110:SF86">
    <property type="entry name" value="SODIUM_HYDROGEN EXCHANGER 7"/>
    <property type="match status" value="1"/>
</dbReference>
<protein>
    <submittedName>
        <fullName evidence="12">Sodium hydrogen exchanger</fullName>
    </submittedName>
</protein>
<dbReference type="PANTHER" id="PTHR10110">
    <property type="entry name" value="SODIUM/HYDROGEN EXCHANGER"/>
    <property type="match status" value="1"/>
</dbReference>
<evidence type="ECO:0000256" key="10">
    <source>
        <dbReference type="SAM" id="Phobius"/>
    </source>
</evidence>
<evidence type="ECO:0000256" key="8">
    <source>
        <dbReference type="ARBA" id="ARBA00023136"/>
    </source>
</evidence>
<evidence type="ECO:0000313" key="13">
    <source>
        <dbReference type="Proteomes" id="UP000051733"/>
    </source>
</evidence>
<evidence type="ECO:0000259" key="11">
    <source>
        <dbReference type="Pfam" id="PF00999"/>
    </source>
</evidence>
<keyword evidence="3" id="KW-1003">Cell membrane</keyword>
<feature type="domain" description="Cation/H+ exchanger transmembrane" evidence="11">
    <location>
        <begin position="10"/>
        <end position="404"/>
    </location>
</feature>
<evidence type="ECO:0000256" key="6">
    <source>
        <dbReference type="ARBA" id="ARBA00023053"/>
    </source>
</evidence>
<dbReference type="EMBL" id="AYYY01000043">
    <property type="protein sequence ID" value="KRM61110.1"/>
    <property type="molecule type" value="Genomic_DNA"/>
</dbReference>
<dbReference type="GO" id="GO:0005886">
    <property type="term" value="C:plasma membrane"/>
    <property type="evidence" value="ECO:0007669"/>
    <property type="project" value="UniProtKB-SubCell"/>
</dbReference>
<evidence type="ECO:0000256" key="2">
    <source>
        <dbReference type="ARBA" id="ARBA00022448"/>
    </source>
</evidence>
<feature type="transmembrane region" description="Helical" evidence="10">
    <location>
        <begin position="49"/>
        <end position="68"/>
    </location>
</feature>
<gene>
    <name evidence="12" type="ORF">FC26_GL002328</name>
</gene>
<comment type="subcellular location">
    <subcellularLocation>
        <location evidence="1">Cell membrane</location>
        <topology evidence="1">Multi-pass membrane protein</topology>
    </subcellularLocation>
</comment>
<dbReference type="STRING" id="1423813.FC26_GL002328"/>
<dbReference type="AlphaFoldDB" id="A0A0R2ABX9"/>
<keyword evidence="8 10" id="KW-0472">Membrane</keyword>
<keyword evidence="4 10" id="KW-0812">Transmembrane</keyword>
<accession>A0A0R2ABX9</accession>
<organism evidence="12 13">
    <name type="scientific">Paucilactobacillus vaccinostercus DSM 20634</name>
    <dbReference type="NCBI Taxonomy" id="1423813"/>
    <lineage>
        <taxon>Bacteria</taxon>
        <taxon>Bacillati</taxon>
        <taxon>Bacillota</taxon>
        <taxon>Bacilli</taxon>
        <taxon>Lactobacillales</taxon>
        <taxon>Lactobacillaceae</taxon>
        <taxon>Paucilactobacillus</taxon>
    </lineage>
</organism>
<feature type="transmembrane region" description="Helical" evidence="10">
    <location>
        <begin position="26"/>
        <end position="43"/>
    </location>
</feature>
<feature type="transmembrane region" description="Helical" evidence="10">
    <location>
        <begin position="6"/>
        <end position="21"/>
    </location>
</feature>
<feature type="transmembrane region" description="Helical" evidence="10">
    <location>
        <begin position="156"/>
        <end position="177"/>
    </location>
</feature>
<proteinExistence type="predicted"/>
<dbReference type="InterPro" id="IPR006153">
    <property type="entry name" value="Cation/H_exchanger_TM"/>
</dbReference>
<feature type="transmembrane region" description="Helical" evidence="10">
    <location>
        <begin position="307"/>
        <end position="329"/>
    </location>
</feature>
<comment type="caution">
    <text evidence="12">The sequence shown here is derived from an EMBL/GenBank/DDBJ whole genome shotgun (WGS) entry which is preliminary data.</text>
</comment>
<dbReference type="GO" id="GO:0015386">
    <property type="term" value="F:potassium:proton antiporter activity"/>
    <property type="evidence" value="ECO:0007669"/>
    <property type="project" value="TreeGrafter"/>
</dbReference>